<gene>
    <name evidence="2" type="ORF">ACFQMG_08355</name>
</gene>
<comment type="caution">
    <text evidence="2">The sequence shown here is derived from an EMBL/GenBank/DDBJ whole genome shotgun (WGS) entry which is preliminary data.</text>
</comment>
<name>A0ABW2FVE5_9ACTN</name>
<reference evidence="3" key="1">
    <citation type="journal article" date="2019" name="Int. J. Syst. Evol. Microbiol.">
        <title>The Global Catalogue of Microorganisms (GCM) 10K type strain sequencing project: providing services to taxonomists for standard genome sequencing and annotation.</title>
        <authorList>
            <consortium name="The Broad Institute Genomics Platform"/>
            <consortium name="The Broad Institute Genome Sequencing Center for Infectious Disease"/>
            <person name="Wu L."/>
            <person name="Ma J."/>
        </authorList>
    </citation>
    <scope>NUCLEOTIDE SEQUENCE [LARGE SCALE GENOMIC DNA]</scope>
    <source>
        <strain evidence="3">CGMCC 1.12859</strain>
    </source>
</reference>
<feature type="transmembrane region" description="Helical" evidence="1">
    <location>
        <begin position="20"/>
        <end position="43"/>
    </location>
</feature>
<keyword evidence="1" id="KW-0812">Transmembrane</keyword>
<dbReference type="EMBL" id="JBHTAJ010000012">
    <property type="protein sequence ID" value="MFC7179575.1"/>
    <property type="molecule type" value="Genomic_DNA"/>
</dbReference>
<keyword evidence="1" id="KW-1133">Transmembrane helix</keyword>
<dbReference type="RefSeq" id="WP_345706490.1">
    <property type="nucleotide sequence ID" value="NZ_BAABKV010000001.1"/>
</dbReference>
<evidence type="ECO:0000313" key="2">
    <source>
        <dbReference type="EMBL" id="MFC7179575.1"/>
    </source>
</evidence>
<evidence type="ECO:0000313" key="3">
    <source>
        <dbReference type="Proteomes" id="UP001596435"/>
    </source>
</evidence>
<evidence type="ECO:0000256" key="1">
    <source>
        <dbReference type="SAM" id="Phobius"/>
    </source>
</evidence>
<dbReference type="Proteomes" id="UP001596435">
    <property type="component" value="Unassembled WGS sequence"/>
</dbReference>
<organism evidence="2 3">
    <name type="scientific">Kitasatospora paranensis</name>
    <dbReference type="NCBI Taxonomy" id="258053"/>
    <lineage>
        <taxon>Bacteria</taxon>
        <taxon>Bacillati</taxon>
        <taxon>Actinomycetota</taxon>
        <taxon>Actinomycetes</taxon>
        <taxon>Kitasatosporales</taxon>
        <taxon>Streptomycetaceae</taxon>
        <taxon>Kitasatospora</taxon>
    </lineage>
</organism>
<protein>
    <submittedName>
        <fullName evidence="2">Uncharacterized protein</fullName>
    </submittedName>
</protein>
<proteinExistence type="predicted"/>
<accession>A0ABW2FVE5</accession>
<keyword evidence="1" id="KW-0472">Membrane</keyword>
<keyword evidence="3" id="KW-1185">Reference proteome</keyword>
<sequence length="88" mass="9093">MATNQRFTQFQVNRSLLATGAVLSGVGTVLALTGTALLVTALASAGRGWVQQLETPPSAMAAKAMQQAKAASLAGMEAWRTEARTSSN</sequence>